<dbReference type="Proteomes" id="UP000605201">
    <property type="component" value="Unassembled WGS sequence"/>
</dbReference>
<name>A0A8J6P2W8_9BACT</name>
<accession>A0A8J6P2W8</accession>
<organism evidence="2 3">
    <name type="scientific">Candidatus Desulfatibia vada</name>
    <dbReference type="NCBI Taxonomy" id="2841696"/>
    <lineage>
        <taxon>Bacteria</taxon>
        <taxon>Pseudomonadati</taxon>
        <taxon>Thermodesulfobacteriota</taxon>
        <taxon>Desulfobacteria</taxon>
        <taxon>Desulfobacterales</taxon>
        <taxon>Desulfobacterales incertae sedis</taxon>
        <taxon>Candidatus Desulfatibia</taxon>
    </lineage>
</organism>
<comment type="caution">
    <text evidence="2">The sequence shown here is derived from an EMBL/GenBank/DDBJ whole genome shotgun (WGS) entry which is preliminary data.</text>
</comment>
<evidence type="ECO:0000313" key="3">
    <source>
        <dbReference type="Proteomes" id="UP000605201"/>
    </source>
</evidence>
<sequence>MTRNLLLPVILSCYLITVGCAAVVTGAAAGAGAYTYMNGELSRFYQAPFDTTNQACTATLQKLKIAITEEASDGINATIKAKRTDGTPVTVNTEMVEPRITKVSVRSGMVGIWDKNVSELIHASIAQRLQK</sequence>
<evidence type="ECO:0000256" key="1">
    <source>
        <dbReference type="SAM" id="SignalP"/>
    </source>
</evidence>
<reference evidence="2 3" key="1">
    <citation type="submission" date="2020-08" db="EMBL/GenBank/DDBJ databases">
        <title>Bridging the membrane lipid divide: bacteria of the FCB group superphylum have the potential to synthesize archaeal ether lipids.</title>
        <authorList>
            <person name="Villanueva L."/>
            <person name="Von Meijenfeldt F.A.B."/>
            <person name="Westbye A.B."/>
            <person name="Yadav S."/>
            <person name="Hopmans E.C."/>
            <person name="Dutilh B.E."/>
            <person name="Sinninghe Damste J.S."/>
        </authorList>
    </citation>
    <scope>NUCLEOTIDE SEQUENCE [LARGE SCALE GENOMIC DNA]</scope>
    <source>
        <strain evidence="2">NIOZ-UU17</strain>
    </source>
</reference>
<keyword evidence="1" id="KW-0732">Signal</keyword>
<dbReference type="InterPro" id="IPR021952">
    <property type="entry name" value="Flpp3-like"/>
</dbReference>
<proteinExistence type="predicted"/>
<dbReference type="Pfam" id="PF12092">
    <property type="entry name" value="DUF3568"/>
    <property type="match status" value="1"/>
</dbReference>
<dbReference type="AlphaFoldDB" id="A0A8J6P2W8"/>
<dbReference type="EMBL" id="JACNIG010000304">
    <property type="protein sequence ID" value="MBC8433488.1"/>
    <property type="molecule type" value="Genomic_DNA"/>
</dbReference>
<evidence type="ECO:0000313" key="2">
    <source>
        <dbReference type="EMBL" id="MBC8433488.1"/>
    </source>
</evidence>
<protein>
    <submittedName>
        <fullName evidence="2">DUF3568 family protein</fullName>
    </submittedName>
</protein>
<gene>
    <name evidence="2" type="ORF">H8D96_16390</name>
</gene>
<feature type="signal peptide" evidence="1">
    <location>
        <begin position="1"/>
        <end position="21"/>
    </location>
</feature>
<dbReference type="PROSITE" id="PS51257">
    <property type="entry name" value="PROKAR_LIPOPROTEIN"/>
    <property type="match status" value="1"/>
</dbReference>
<feature type="chain" id="PRO_5035293537" evidence="1">
    <location>
        <begin position="22"/>
        <end position="131"/>
    </location>
</feature>